<keyword evidence="3" id="KW-1185">Reference proteome</keyword>
<protein>
    <submittedName>
        <fullName evidence="2">Uncharacterized protein</fullName>
    </submittedName>
</protein>
<evidence type="ECO:0000256" key="1">
    <source>
        <dbReference type="SAM" id="MobiDB-lite"/>
    </source>
</evidence>
<gene>
    <name evidence="2" type="ORF">dnm_080210</name>
</gene>
<evidence type="ECO:0000313" key="3">
    <source>
        <dbReference type="Proteomes" id="UP000663722"/>
    </source>
</evidence>
<accession>A0A975GTB0</accession>
<proteinExistence type="predicted"/>
<organism evidence="2 3">
    <name type="scientific">Desulfonema magnum</name>
    <dbReference type="NCBI Taxonomy" id="45655"/>
    <lineage>
        <taxon>Bacteria</taxon>
        <taxon>Pseudomonadati</taxon>
        <taxon>Thermodesulfobacteriota</taxon>
        <taxon>Desulfobacteria</taxon>
        <taxon>Desulfobacterales</taxon>
        <taxon>Desulfococcaceae</taxon>
        <taxon>Desulfonema</taxon>
    </lineage>
</organism>
<dbReference type="AlphaFoldDB" id="A0A975GTB0"/>
<evidence type="ECO:0000313" key="2">
    <source>
        <dbReference type="EMBL" id="QTA91948.1"/>
    </source>
</evidence>
<reference evidence="2" key="1">
    <citation type="journal article" date="2021" name="Microb. Physiol.">
        <title>Proteogenomic Insights into the Physiology of Marine, Sulfate-Reducing, Filamentous Desulfonema limicola and Desulfonema magnum.</title>
        <authorList>
            <person name="Schnaars V."/>
            <person name="Wohlbrand L."/>
            <person name="Scheve S."/>
            <person name="Hinrichs C."/>
            <person name="Reinhardt R."/>
            <person name="Rabus R."/>
        </authorList>
    </citation>
    <scope>NUCLEOTIDE SEQUENCE</scope>
    <source>
        <strain evidence="2">4be13</strain>
    </source>
</reference>
<dbReference type="KEGG" id="dmm:dnm_080210"/>
<feature type="region of interest" description="Disordered" evidence="1">
    <location>
        <begin position="1"/>
        <end position="22"/>
    </location>
</feature>
<dbReference type="EMBL" id="CP061800">
    <property type="protein sequence ID" value="QTA91948.1"/>
    <property type="molecule type" value="Genomic_DNA"/>
</dbReference>
<name>A0A975GTB0_9BACT</name>
<dbReference type="Proteomes" id="UP000663722">
    <property type="component" value="Chromosome"/>
</dbReference>
<sequence>MSKGTAFPRQAQDTGFLGHGVPSDRVFRSLSLSKGTAT</sequence>